<dbReference type="EMBL" id="BQNB010018607">
    <property type="protein sequence ID" value="GJT76240.1"/>
    <property type="molecule type" value="Genomic_DNA"/>
</dbReference>
<dbReference type="SUPFAM" id="SSF56672">
    <property type="entry name" value="DNA/RNA polymerases"/>
    <property type="match status" value="1"/>
</dbReference>
<comment type="caution">
    <text evidence="1">The sequence shown here is derived from an EMBL/GenBank/DDBJ whole genome shotgun (WGS) entry which is preliminary data.</text>
</comment>
<proteinExistence type="predicted"/>
<accession>A0ABQ5GL84</accession>
<reference evidence="1" key="1">
    <citation type="journal article" date="2022" name="Int. J. Mol. Sci.">
        <title>Draft Genome of Tanacetum Coccineum: Genomic Comparison of Closely Related Tanacetum-Family Plants.</title>
        <authorList>
            <person name="Yamashiro T."/>
            <person name="Shiraishi A."/>
            <person name="Nakayama K."/>
            <person name="Satake H."/>
        </authorList>
    </citation>
    <scope>NUCLEOTIDE SEQUENCE</scope>
</reference>
<keyword evidence="2" id="KW-1185">Reference proteome</keyword>
<evidence type="ECO:0000313" key="1">
    <source>
        <dbReference type="EMBL" id="GJT76240.1"/>
    </source>
</evidence>
<dbReference type="InterPro" id="IPR043128">
    <property type="entry name" value="Rev_trsase/Diguanyl_cyclase"/>
</dbReference>
<dbReference type="Proteomes" id="UP001151760">
    <property type="component" value="Unassembled WGS sequence"/>
</dbReference>
<organism evidence="1 2">
    <name type="scientific">Tanacetum coccineum</name>
    <dbReference type="NCBI Taxonomy" id="301880"/>
    <lineage>
        <taxon>Eukaryota</taxon>
        <taxon>Viridiplantae</taxon>
        <taxon>Streptophyta</taxon>
        <taxon>Embryophyta</taxon>
        <taxon>Tracheophyta</taxon>
        <taxon>Spermatophyta</taxon>
        <taxon>Magnoliopsida</taxon>
        <taxon>eudicotyledons</taxon>
        <taxon>Gunneridae</taxon>
        <taxon>Pentapetalae</taxon>
        <taxon>asterids</taxon>
        <taxon>campanulids</taxon>
        <taxon>Asterales</taxon>
        <taxon>Asteraceae</taxon>
        <taxon>Asteroideae</taxon>
        <taxon>Anthemideae</taxon>
        <taxon>Anthemidinae</taxon>
        <taxon>Tanacetum</taxon>
    </lineage>
</organism>
<dbReference type="Gene3D" id="3.30.70.270">
    <property type="match status" value="1"/>
</dbReference>
<dbReference type="InterPro" id="IPR043502">
    <property type="entry name" value="DNA/RNA_pol_sf"/>
</dbReference>
<name>A0ABQ5GL84_9ASTR</name>
<reference evidence="1" key="2">
    <citation type="submission" date="2022-01" db="EMBL/GenBank/DDBJ databases">
        <authorList>
            <person name="Yamashiro T."/>
            <person name="Shiraishi A."/>
            <person name="Satake H."/>
            <person name="Nakayama K."/>
        </authorList>
    </citation>
    <scope>NUCLEOTIDE SEQUENCE</scope>
</reference>
<evidence type="ECO:0008006" key="3">
    <source>
        <dbReference type="Google" id="ProtNLM"/>
    </source>
</evidence>
<evidence type="ECO:0000313" key="2">
    <source>
        <dbReference type="Proteomes" id="UP001151760"/>
    </source>
</evidence>
<sequence>MTKLTQKNVKFDWGEKEETAFQLIKQKLCSTSILALPKGDIRKLYYVLATLRIRIVYWLLMQIRGRCPSLSHGLLALNLPKTNPRSQTECALKPETSSTKDVEDARQTLRRNFIENRNARRFLVFNKIGVGYRVMAT</sequence>
<gene>
    <name evidence="1" type="ORF">Tco_1042965</name>
</gene>
<protein>
    <recommendedName>
        <fullName evidence="3">Reverse transcriptase domain-containing protein</fullName>
    </recommendedName>
</protein>